<feature type="region of interest" description="Disordered" evidence="1">
    <location>
        <begin position="1"/>
        <end position="171"/>
    </location>
</feature>
<evidence type="ECO:0000256" key="1">
    <source>
        <dbReference type="SAM" id="MobiDB-lite"/>
    </source>
</evidence>
<gene>
    <name evidence="2" type="ORF">NDU88_006533</name>
</gene>
<comment type="caution">
    <text evidence="2">The sequence shown here is derived from an EMBL/GenBank/DDBJ whole genome shotgun (WGS) entry which is preliminary data.</text>
</comment>
<name>A0AAV7UN15_PLEWA</name>
<dbReference type="EMBL" id="JANPWB010000005">
    <property type="protein sequence ID" value="KAJ1189791.1"/>
    <property type="molecule type" value="Genomic_DNA"/>
</dbReference>
<feature type="compositionally biased region" description="Low complexity" evidence="1">
    <location>
        <begin position="143"/>
        <end position="171"/>
    </location>
</feature>
<keyword evidence="3" id="KW-1185">Reference proteome</keyword>
<evidence type="ECO:0000313" key="3">
    <source>
        <dbReference type="Proteomes" id="UP001066276"/>
    </source>
</evidence>
<feature type="compositionally biased region" description="Basic and acidic residues" evidence="1">
    <location>
        <begin position="1"/>
        <end position="17"/>
    </location>
</feature>
<accession>A0AAV7UN15</accession>
<sequence length="171" mass="18031">MAHRPDLTSPAQHRESSKITFRGQSVCTTLSAPRPGSQPPPQTVVRSPRPLVGLQASQIFKHPGVPPGSQATGSPPSTRSLRHTDLAPNHQGKEALPGDNASRWPPEGPLNLQAPPLPGTGPRSSHHVSRAPGRPLGPQSSVPRPQGAPRGKARPAAQAAHRTAQRAHPYC</sequence>
<proteinExistence type="predicted"/>
<feature type="compositionally biased region" description="Polar residues" evidence="1">
    <location>
        <begin position="18"/>
        <end position="31"/>
    </location>
</feature>
<evidence type="ECO:0000313" key="2">
    <source>
        <dbReference type="EMBL" id="KAJ1189791.1"/>
    </source>
</evidence>
<dbReference type="AlphaFoldDB" id="A0AAV7UN15"/>
<feature type="compositionally biased region" description="Polar residues" evidence="1">
    <location>
        <begin position="69"/>
        <end position="79"/>
    </location>
</feature>
<protein>
    <submittedName>
        <fullName evidence="2">Uncharacterized protein</fullName>
    </submittedName>
</protein>
<organism evidence="2 3">
    <name type="scientific">Pleurodeles waltl</name>
    <name type="common">Iberian ribbed newt</name>
    <dbReference type="NCBI Taxonomy" id="8319"/>
    <lineage>
        <taxon>Eukaryota</taxon>
        <taxon>Metazoa</taxon>
        <taxon>Chordata</taxon>
        <taxon>Craniata</taxon>
        <taxon>Vertebrata</taxon>
        <taxon>Euteleostomi</taxon>
        <taxon>Amphibia</taxon>
        <taxon>Batrachia</taxon>
        <taxon>Caudata</taxon>
        <taxon>Salamandroidea</taxon>
        <taxon>Salamandridae</taxon>
        <taxon>Pleurodelinae</taxon>
        <taxon>Pleurodeles</taxon>
    </lineage>
</organism>
<reference evidence="2" key="1">
    <citation type="journal article" date="2022" name="bioRxiv">
        <title>Sequencing and chromosome-scale assembly of the giantPleurodeles waltlgenome.</title>
        <authorList>
            <person name="Brown T."/>
            <person name="Elewa A."/>
            <person name="Iarovenko S."/>
            <person name="Subramanian E."/>
            <person name="Araus A.J."/>
            <person name="Petzold A."/>
            <person name="Susuki M."/>
            <person name="Suzuki K.-i.T."/>
            <person name="Hayashi T."/>
            <person name="Toyoda A."/>
            <person name="Oliveira C."/>
            <person name="Osipova E."/>
            <person name="Leigh N.D."/>
            <person name="Simon A."/>
            <person name="Yun M.H."/>
        </authorList>
    </citation>
    <scope>NUCLEOTIDE SEQUENCE</scope>
    <source>
        <strain evidence="2">20211129_DDA</strain>
        <tissue evidence="2">Liver</tissue>
    </source>
</reference>
<dbReference type="Proteomes" id="UP001066276">
    <property type="component" value="Chromosome 3_1"/>
</dbReference>